<evidence type="ECO:0000313" key="1">
    <source>
        <dbReference type="EMBL" id="TKI66873.1"/>
    </source>
</evidence>
<dbReference type="Proteomes" id="UP000308744">
    <property type="component" value="Unassembled WGS sequence"/>
</dbReference>
<keyword evidence="2" id="KW-1185">Reference proteome</keyword>
<proteinExistence type="predicted"/>
<organism evidence="1 2">
    <name type="scientific">Lysinibacillus mangiferihumi</name>
    <dbReference type="NCBI Taxonomy" id="1130819"/>
    <lineage>
        <taxon>Bacteria</taxon>
        <taxon>Bacillati</taxon>
        <taxon>Bacillota</taxon>
        <taxon>Bacilli</taxon>
        <taxon>Bacillales</taxon>
        <taxon>Bacillaceae</taxon>
        <taxon>Lysinibacillus</taxon>
    </lineage>
</organism>
<name>A0A4V5TNF7_9BACI</name>
<dbReference type="EMBL" id="SZPU01000055">
    <property type="protein sequence ID" value="TKI66873.1"/>
    <property type="molecule type" value="Genomic_DNA"/>
</dbReference>
<sequence length="171" mass="20402">MSYCSFIATNYAMPEVETKAKTITVREAMELAIKPHELVPWEKMDPSAQIVVVENNEDLNELVIKKDAYYDVSEYTSYPFIYEVAFIYSELRAKQLLAYLEKNIREEQIVELWRVWIGHDENDLHIPYVNVNYEELSLNHLVQMYNPNHEKFKEQHCIVIERYNNQYDKEG</sequence>
<gene>
    <name evidence="1" type="ORF">FC756_14150</name>
</gene>
<evidence type="ECO:0000313" key="2">
    <source>
        <dbReference type="Proteomes" id="UP000308744"/>
    </source>
</evidence>
<protein>
    <submittedName>
        <fullName evidence="1">Magnesium transporter</fullName>
    </submittedName>
</protein>
<dbReference type="AlphaFoldDB" id="A0A4V5TNF7"/>
<reference evidence="1 2" key="1">
    <citation type="submission" date="2019-04" db="EMBL/GenBank/DDBJ databases">
        <title>Lysinibacillus genome sequencing.</title>
        <authorList>
            <person name="Dunlap C."/>
        </authorList>
    </citation>
    <scope>NUCLEOTIDE SEQUENCE [LARGE SCALE GENOMIC DNA]</scope>
    <source>
        <strain evidence="1 2">CCTCC AB 2010389</strain>
    </source>
</reference>
<accession>A0A4V5TNF7</accession>
<comment type="caution">
    <text evidence="1">The sequence shown here is derived from an EMBL/GenBank/DDBJ whole genome shotgun (WGS) entry which is preliminary data.</text>
</comment>